<dbReference type="KEGG" id="plu:plu0232"/>
<proteinExistence type="predicted"/>
<dbReference type="STRING" id="243265.plu0232"/>
<protein>
    <submittedName>
        <fullName evidence="1">Photorhabdus luminescens subsp. laumondii TTO1 complete genome segment 1/17</fullName>
    </submittedName>
</protein>
<evidence type="ECO:0000313" key="1">
    <source>
        <dbReference type="EMBL" id="CAE12527.1"/>
    </source>
</evidence>
<sequence length="120" mass="14064">MTQYVVIWPSLTTSIQRSSLSIFTARYRRSRYLHIRSELNRYMFLRWLCVLHSQLGISGFLRLLSFSLSRSAILLDTLCSLGQNCRFQLEGDRYCSILPFVDSIISIDRKLITFDTGFIR</sequence>
<dbReference type="HOGENOM" id="CLU_2047489_0_0_6"/>
<evidence type="ECO:0000313" key="2">
    <source>
        <dbReference type="Proteomes" id="UP000002514"/>
    </source>
</evidence>
<gene>
    <name evidence="1" type="ordered locus">plu0232</name>
</gene>
<dbReference type="AlphaFoldDB" id="Q7N9T1"/>
<name>Q7N9T1_PHOLL</name>
<accession>Q7N9T1</accession>
<organism evidence="1 2">
    <name type="scientific">Photorhabdus laumondii subsp. laumondii (strain DSM 15139 / CIP 105565 / TT01)</name>
    <name type="common">Photorhabdus luminescens subsp. laumondii</name>
    <dbReference type="NCBI Taxonomy" id="243265"/>
    <lineage>
        <taxon>Bacteria</taxon>
        <taxon>Pseudomonadati</taxon>
        <taxon>Pseudomonadota</taxon>
        <taxon>Gammaproteobacteria</taxon>
        <taxon>Enterobacterales</taxon>
        <taxon>Morganellaceae</taxon>
        <taxon>Photorhabdus</taxon>
    </lineage>
</organism>
<keyword evidence="2" id="KW-1185">Reference proteome</keyword>
<dbReference type="Proteomes" id="UP000002514">
    <property type="component" value="Chromosome"/>
</dbReference>
<reference evidence="2" key="1">
    <citation type="journal article" date="2003" name="Nat. Biotechnol.">
        <title>The genome sequence of the entomopathogenic bacterium Photorhabdus luminescens.</title>
        <authorList>
            <person name="Duchaud E."/>
            <person name="Rusniok C."/>
            <person name="Frangeul L."/>
            <person name="Buchrieser C."/>
            <person name="Givaudan A."/>
            <person name="Taourit S."/>
            <person name="Bocs S."/>
            <person name="Boursaux-Eude C."/>
            <person name="Chandler M."/>
            <person name="Charles J.-F."/>
            <person name="Dassa E."/>
            <person name="Derose R."/>
            <person name="Derzelle S."/>
            <person name="Freyssinet G."/>
            <person name="Gaudriault S."/>
            <person name="Medigue C."/>
            <person name="Lanois A."/>
            <person name="Powell K."/>
            <person name="Siguier P."/>
            <person name="Vincent R."/>
            <person name="Wingate V."/>
            <person name="Zouine M."/>
            <person name="Glaser P."/>
            <person name="Boemare N."/>
            <person name="Danchin A."/>
            <person name="Kunst F."/>
        </authorList>
    </citation>
    <scope>NUCLEOTIDE SEQUENCE [LARGE SCALE GENOMIC DNA]</scope>
    <source>
        <strain evidence="2">DSM 15139 / CIP 105565 / TT01</strain>
    </source>
</reference>
<dbReference type="EMBL" id="BX571859">
    <property type="protein sequence ID" value="CAE12527.1"/>
    <property type="molecule type" value="Genomic_DNA"/>
</dbReference>